<name>A0A6V8KBR2_9ACTN</name>
<gene>
    <name evidence="3" type="ORF">Phou_035960</name>
</gene>
<evidence type="ECO:0000256" key="1">
    <source>
        <dbReference type="SAM" id="MobiDB-lite"/>
    </source>
</evidence>
<evidence type="ECO:0000313" key="3">
    <source>
        <dbReference type="EMBL" id="GFJ79416.1"/>
    </source>
</evidence>
<accession>A0A6V8KBR2</accession>
<protein>
    <submittedName>
        <fullName evidence="3">Uncharacterized protein</fullName>
    </submittedName>
</protein>
<dbReference type="Proteomes" id="UP000482800">
    <property type="component" value="Unassembled WGS sequence"/>
</dbReference>
<feature type="signal peptide" evidence="2">
    <location>
        <begin position="1"/>
        <end position="17"/>
    </location>
</feature>
<feature type="region of interest" description="Disordered" evidence="1">
    <location>
        <begin position="155"/>
        <end position="181"/>
    </location>
</feature>
<feature type="chain" id="PRO_5039476502" evidence="2">
    <location>
        <begin position="18"/>
        <end position="181"/>
    </location>
</feature>
<dbReference type="EMBL" id="BLPF01000001">
    <property type="protein sequence ID" value="GFJ79416.1"/>
    <property type="molecule type" value="Genomic_DNA"/>
</dbReference>
<keyword evidence="4" id="KW-1185">Reference proteome</keyword>
<reference evidence="3 4" key="2">
    <citation type="submission" date="2020-03" db="EMBL/GenBank/DDBJ databases">
        <authorList>
            <person name="Ichikawa N."/>
            <person name="Kimura A."/>
            <person name="Kitahashi Y."/>
            <person name="Uohara A."/>
        </authorList>
    </citation>
    <scope>NUCLEOTIDE SEQUENCE [LARGE SCALE GENOMIC DNA]</scope>
    <source>
        <strain evidence="3 4">NBRC 108639</strain>
    </source>
</reference>
<dbReference type="RefSeq" id="WP_173056956.1">
    <property type="nucleotide sequence ID" value="NZ_BAABGO010000001.1"/>
</dbReference>
<proteinExistence type="predicted"/>
<keyword evidence="2" id="KW-0732">Signal</keyword>
<comment type="caution">
    <text evidence="3">The sequence shown here is derived from an EMBL/GenBank/DDBJ whole genome shotgun (WGS) entry which is preliminary data.</text>
</comment>
<reference evidence="3 4" key="1">
    <citation type="submission" date="2020-03" db="EMBL/GenBank/DDBJ databases">
        <title>Whole genome shotgun sequence of Phytohabitans houttuyneae NBRC 108639.</title>
        <authorList>
            <person name="Komaki H."/>
            <person name="Tamura T."/>
        </authorList>
    </citation>
    <scope>NUCLEOTIDE SEQUENCE [LARGE SCALE GENOMIC DNA]</scope>
    <source>
        <strain evidence="3 4">NBRC 108639</strain>
    </source>
</reference>
<evidence type="ECO:0000313" key="4">
    <source>
        <dbReference type="Proteomes" id="UP000482800"/>
    </source>
</evidence>
<feature type="compositionally biased region" description="Basic residues" evidence="1">
    <location>
        <begin position="167"/>
        <end position="181"/>
    </location>
</feature>
<evidence type="ECO:0000256" key="2">
    <source>
        <dbReference type="SAM" id="SignalP"/>
    </source>
</evidence>
<dbReference type="AlphaFoldDB" id="A0A6V8KBR2"/>
<organism evidence="3 4">
    <name type="scientific">Phytohabitans houttuyneae</name>
    <dbReference type="NCBI Taxonomy" id="1076126"/>
    <lineage>
        <taxon>Bacteria</taxon>
        <taxon>Bacillati</taxon>
        <taxon>Actinomycetota</taxon>
        <taxon>Actinomycetes</taxon>
        <taxon>Micromonosporales</taxon>
        <taxon>Micromonosporaceae</taxon>
    </lineage>
</organism>
<sequence length="181" mass="20489">MVIEAFACIATVASAAAACVALWISEKATQAAEASTEAAKTVARIEAARRHEELAPRYEIKHAPADMPYWLELHNLTWRRYVVRTTTVFTDGKQARPEEVEMPPQGFGTVIRPSTGRRGARAVERGLDPDIKDVRLTLEFKLADGEDPCECGRSPDFGHWHDMSRQIPRRTRVHSRRVRRR</sequence>